<accession>A0A3M7FZI6</accession>
<feature type="region of interest" description="Disordered" evidence="5">
    <location>
        <begin position="554"/>
        <end position="596"/>
    </location>
</feature>
<comment type="subcellular location">
    <subcellularLocation>
        <location evidence="1">Membrane</location>
        <topology evidence="1">Single-pass membrane protein</topology>
    </subcellularLocation>
</comment>
<feature type="region of interest" description="Disordered" evidence="5">
    <location>
        <begin position="200"/>
        <end position="238"/>
    </location>
</feature>
<dbReference type="PANTHER" id="PTHR46426">
    <property type="entry name" value="PROTEIN DISULFIDE-ISOMERASE TMX3"/>
    <property type="match status" value="1"/>
</dbReference>
<evidence type="ECO:0000313" key="7">
    <source>
        <dbReference type="EMBL" id="RMY94298.1"/>
    </source>
</evidence>
<feature type="compositionally biased region" description="Polar residues" evidence="5">
    <location>
        <begin position="571"/>
        <end position="583"/>
    </location>
</feature>
<dbReference type="Proteomes" id="UP000268823">
    <property type="component" value="Unassembled WGS sequence"/>
</dbReference>
<dbReference type="InterPro" id="IPR052250">
    <property type="entry name" value="PDI_TMX3"/>
</dbReference>
<dbReference type="InterPro" id="IPR036249">
    <property type="entry name" value="Thioredoxin-like_sf"/>
</dbReference>
<evidence type="ECO:0000313" key="8">
    <source>
        <dbReference type="Proteomes" id="UP000268823"/>
    </source>
</evidence>
<dbReference type="Gene3D" id="3.40.30.10">
    <property type="entry name" value="Glutaredoxin"/>
    <property type="match status" value="2"/>
</dbReference>
<feature type="region of interest" description="Disordered" evidence="5">
    <location>
        <begin position="358"/>
        <end position="391"/>
    </location>
</feature>
<evidence type="ECO:0000256" key="1">
    <source>
        <dbReference type="ARBA" id="ARBA00004167"/>
    </source>
</evidence>
<evidence type="ECO:0000259" key="6">
    <source>
        <dbReference type="PROSITE" id="PS51352"/>
    </source>
</evidence>
<protein>
    <recommendedName>
        <fullName evidence="6">Thioredoxin domain-containing protein</fullName>
    </recommendedName>
</protein>
<comment type="caution">
    <text evidence="7">The sequence shown here is derived from an EMBL/GenBank/DDBJ whole genome shotgun (WGS) entry which is preliminary data.</text>
</comment>
<dbReference type="CDD" id="cd02961">
    <property type="entry name" value="PDI_a_family"/>
    <property type="match status" value="2"/>
</dbReference>
<reference evidence="7 8" key="1">
    <citation type="journal article" date="2018" name="BMC Genomics">
        <title>Genomic evidence for intraspecific hybridization in a clonal and extremely halotolerant yeast.</title>
        <authorList>
            <person name="Gostincar C."/>
            <person name="Stajich J.E."/>
            <person name="Zupancic J."/>
            <person name="Zalar P."/>
            <person name="Gunde-Cimerman N."/>
        </authorList>
    </citation>
    <scope>NUCLEOTIDE SEQUENCE [LARGE SCALE GENOMIC DNA]</scope>
    <source>
        <strain evidence="7 8">EXF-2788</strain>
    </source>
</reference>
<feature type="domain" description="Thioredoxin" evidence="6">
    <location>
        <begin position="376"/>
        <end position="526"/>
    </location>
</feature>
<dbReference type="GO" id="GO:0016020">
    <property type="term" value="C:membrane"/>
    <property type="evidence" value="ECO:0007669"/>
    <property type="project" value="UniProtKB-SubCell"/>
</dbReference>
<dbReference type="Pfam" id="PF00085">
    <property type="entry name" value="Thioredoxin"/>
    <property type="match status" value="2"/>
</dbReference>
<organism evidence="7 8">
    <name type="scientific">Hortaea werneckii</name>
    <name type="common">Black yeast</name>
    <name type="synonym">Cladosporium werneckii</name>
    <dbReference type="NCBI Taxonomy" id="91943"/>
    <lineage>
        <taxon>Eukaryota</taxon>
        <taxon>Fungi</taxon>
        <taxon>Dikarya</taxon>
        <taxon>Ascomycota</taxon>
        <taxon>Pezizomycotina</taxon>
        <taxon>Dothideomycetes</taxon>
        <taxon>Dothideomycetidae</taxon>
        <taxon>Mycosphaerellales</taxon>
        <taxon>Teratosphaeriaceae</taxon>
        <taxon>Hortaea</taxon>
    </lineage>
</organism>
<dbReference type="OrthoDB" id="72053at2759"/>
<dbReference type="PANTHER" id="PTHR46426:SF1">
    <property type="entry name" value="PROTEIN DISULFIDE-ISOMERASE TMX3"/>
    <property type="match status" value="1"/>
</dbReference>
<keyword evidence="2" id="KW-0812">Transmembrane</keyword>
<evidence type="ECO:0000256" key="3">
    <source>
        <dbReference type="ARBA" id="ARBA00022989"/>
    </source>
</evidence>
<dbReference type="PROSITE" id="PS51352">
    <property type="entry name" value="THIOREDOXIN_2"/>
    <property type="match status" value="2"/>
</dbReference>
<proteinExistence type="predicted"/>
<dbReference type="VEuPathDB" id="FungiDB:BTJ68_10045"/>
<keyword evidence="4" id="KW-0472">Membrane</keyword>
<evidence type="ECO:0000256" key="5">
    <source>
        <dbReference type="SAM" id="MobiDB-lite"/>
    </source>
</evidence>
<dbReference type="InterPro" id="IPR013766">
    <property type="entry name" value="Thioredoxin_domain"/>
</dbReference>
<gene>
    <name evidence="7" type="ORF">D0861_01401</name>
</gene>
<name>A0A3M7FZI6_HORWE</name>
<dbReference type="AlphaFoldDB" id="A0A3M7FZI6"/>
<sequence length="1076" mass="117097">MAKKCLGGAGVSVPLEVGPLALYWLLLEVLPSLALRDLNHFLNQSTAHLALNLLDLLGGQAGLRLNARNHPVLLDGIPSHTAKLLDLLLLAANPFHHGLAGRLVVPFGGRLHAFLRRGFPHDVVLLLAGLGGDGDLAEGFRVGVDGLGHAGLPFGEAGRLDALDDGHAVASQGFGGLTVDAGFGESLELLQRAAVEVEQGRARRGVSEEAGDTGGSAGFEESAGGLAGDCQQAESGTHDGWRRRWAGFTVPGGLKSSQRSMMVMMVCTARSRWDSQCGGLAGPGSVPLSHASSCDWTRTWLGGEGSNNEGTTIIDSSGMQPKHLLRLLALPLIPAVLAARIETPSNKDTLALPKRQLKEAAAPPDANADAGTALEGHDGKTSTDGALAGTTFNGKNVPPGIELTGDTLEESVAKGYWLVEFFSPYCSHCKHFAPTWQTLYELYYTQDPVPQTSGTGESDSDLNSFTRYYNFKFAKVDCVANGDLCAGKEVKSFPTVALFKDGEIVERKSGAKTLEAMSKWVEEILESIRPGSRPQKGLKLPKVGAHEVEKTLMPEQPPLPADKAVGRAPSATVSGKAKSTVSATRVPETPNPAGKSVSLTAESFQKLVTTTHDPWFVKFYAPWCHHCAAMAPNWQGMARQMAGKMNIGEVNCEAEKRLCKDVRVRGYPTILFFRGGERIEYDGLRGLGDLVSYANKAVAVGEPIRDVSAAEFEEMEQKEEVIFLYFYDHATTTEDFAALERLVMSLIGHARLVKTNDPLLCDRFKISTWPRLLVSRDGKPTYYPALSPQSMRDYRKVLGWMQTVWLPIVPELTSSNAKEIMSSGRLVVLAILSRDRPEEFVSDKREIKNAALEWIDKQTQAFQLERQELRDAKQLRIEEAEDRNDQRGLRSAKSIRINMDDIERKEVGFAWIDGVFWERWIRTTFGISVLDDNERVVMYDFENHRYWDVTMTGNPIVPSRTSILETLPRVVSNPPKISPKRTTTALGHVWWVMKGQVVEHPVVWGFLAIGFLIGSLVMGRRHLRFLGGERVWCSLAGGNGLGQGGYFRVGGGVAGEKGGPMDGLLGGNSGGSAKAD</sequence>
<feature type="domain" description="Thioredoxin" evidence="6">
    <location>
        <begin position="553"/>
        <end position="748"/>
    </location>
</feature>
<keyword evidence="3" id="KW-1133">Transmembrane helix</keyword>
<dbReference type="GO" id="GO:0005783">
    <property type="term" value="C:endoplasmic reticulum"/>
    <property type="evidence" value="ECO:0007669"/>
    <property type="project" value="TreeGrafter"/>
</dbReference>
<dbReference type="EMBL" id="QWIR01000014">
    <property type="protein sequence ID" value="RMY94298.1"/>
    <property type="molecule type" value="Genomic_DNA"/>
</dbReference>
<feature type="compositionally biased region" description="Low complexity" evidence="5">
    <location>
        <begin position="360"/>
        <end position="370"/>
    </location>
</feature>
<evidence type="ECO:0000256" key="2">
    <source>
        <dbReference type="ARBA" id="ARBA00022692"/>
    </source>
</evidence>
<dbReference type="SUPFAM" id="SSF52833">
    <property type="entry name" value="Thioredoxin-like"/>
    <property type="match status" value="3"/>
</dbReference>
<evidence type="ECO:0000256" key="4">
    <source>
        <dbReference type="ARBA" id="ARBA00023136"/>
    </source>
</evidence>